<evidence type="ECO:0000259" key="11">
    <source>
        <dbReference type="Pfam" id="PF14295"/>
    </source>
</evidence>
<evidence type="ECO:0000256" key="2">
    <source>
        <dbReference type="ARBA" id="ARBA00013091"/>
    </source>
</evidence>
<comment type="caution">
    <text evidence="12">The sequence shown here is derived from an EMBL/GenBank/DDBJ whole genome shotgun (WGS) entry which is preliminary data.</text>
</comment>
<dbReference type="Gene3D" id="3.40.50.1820">
    <property type="entry name" value="alpha/beta hydrolase"/>
    <property type="match status" value="1"/>
</dbReference>
<dbReference type="Pfam" id="PF00756">
    <property type="entry name" value="Esterase"/>
    <property type="match status" value="1"/>
</dbReference>
<keyword evidence="7" id="KW-0119">Carbohydrate metabolism</keyword>
<evidence type="ECO:0000313" key="12">
    <source>
        <dbReference type="EMBL" id="CAD0096549.1"/>
    </source>
</evidence>
<name>A0A9N8K3R4_9PEZI</name>
<dbReference type="InterPro" id="IPR000801">
    <property type="entry name" value="Esterase-like"/>
</dbReference>
<dbReference type="EC" id="3.1.1.73" evidence="2"/>
<evidence type="ECO:0000256" key="3">
    <source>
        <dbReference type="ARBA" id="ARBA00022525"/>
    </source>
</evidence>
<keyword evidence="3" id="KW-0964">Secreted</keyword>
<feature type="signal peptide" evidence="10">
    <location>
        <begin position="1"/>
        <end position="21"/>
    </location>
</feature>
<dbReference type="PANTHER" id="PTHR38050">
    <property type="match status" value="1"/>
</dbReference>
<feature type="chain" id="PRO_5040302259" description="feruloyl esterase" evidence="10">
    <location>
        <begin position="22"/>
        <end position="547"/>
    </location>
</feature>
<keyword evidence="5 10" id="KW-0732">Signal</keyword>
<dbReference type="SUPFAM" id="SSF53474">
    <property type="entry name" value="alpha/beta-Hydrolases"/>
    <property type="match status" value="1"/>
</dbReference>
<accession>A0A9N8K3R4</accession>
<gene>
    <name evidence="12" type="ORF">AWRI4619_LOCUS9334</name>
</gene>
<evidence type="ECO:0000256" key="8">
    <source>
        <dbReference type="ARBA" id="ARBA00023326"/>
    </source>
</evidence>
<sequence>MAPKSALVILLSLTALASAQAIPTASQCPTASGQTITDSNGSTYRVTCSADNSVGSYANTGATSSYLDCMTACDAAASAGCQGFTYVGGSGGSGSGTCWLKKAWGSYPAAGNNYVSAIRVSNGVSSSQSSVASTLATSVSSSVASSSVAAVQASTSLCPASNLTGYADTQGNNWQILCGFDTSPGSFGSTSASSFPACLAACKAISGCAAVTYIGTSCYFKKAFSSLIKNSNAASAFLINTQNYPVPVSGNSKASSGCGAALPPGIQLGGSSVTFNITSGGVVRSFNVHVPTSYKNNKASPLIIAYHGRSNNQLSVESDSQLSSETWNPYAIAVYPLGEDVYPATVGESPYYNDLTFTSDLLDYISSHYCIDTSRMLATGFSNGGGFVGTLACDPTLSKRFSTFAANSGAEYTNTTGTCDPPNVLTNTIVQPICSPGRSNLPMLEFHGDADGTIPYLGGPRRGYCLPTVPHWVTDWALRDGLSSSNVSTSLASGKVTKYDFGASKGVQGLVTHYKIAGWGHFWASINGGAPIDATPVIMDFFYGHSG</sequence>
<organism evidence="12 13">
    <name type="scientific">Aureobasidium vineae</name>
    <dbReference type="NCBI Taxonomy" id="2773715"/>
    <lineage>
        <taxon>Eukaryota</taxon>
        <taxon>Fungi</taxon>
        <taxon>Dikarya</taxon>
        <taxon>Ascomycota</taxon>
        <taxon>Pezizomycotina</taxon>
        <taxon>Dothideomycetes</taxon>
        <taxon>Dothideomycetidae</taxon>
        <taxon>Dothideales</taxon>
        <taxon>Saccotheciaceae</taxon>
        <taxon>Aureobasidium</taxon>
    </lineage>
</organism>
<evidence type="ECO:0000256" key="1">
    <source>
        <dbReference type="ARBA" id="ARBA00004613"/>
    </source>
</evidence>
<dbReference type="EMBL" id="CAIJEN010000017">
    <property type="protein sequence ID" value="CAD0096549.1"/>
    <property type="molecule type" value="Genomic_DNA"/>
</dbReference>
<comment type="subcellular location">
    <subcellularLocation>
        <location evidence="1">Secreted</location>
    </subcellularLocation>
</comment>
<evidence type="ECO:0000256" key="4">
    <source>
        <dbReference type="ARBA" id="ARBA00022651"/>
    </source>
</evidence>
<dbReference type="GO" id="GO:0005576">
    <property type="term" value="C:extracellular region"/>
    <property type="evidence" value="ECO:0007669"/>
    <property type="project" value="UniProtKB-SubCell"/>
</dbReference>
<protein>
    <recommendedName>
        <fullName evidence="2">feruloyl esterase</fullName>
        <ecNumber evidence="2">3.1.1.73</ecNumber>
    </recommendedName>
</protein>
<dbReference type="InterPro" id="IPR003609">
    <property type="entry name" value="Pan_app"/>
</dbReference>
<dbReference type="AlphaFoldDB" id="A0A9N8K3R4"/>
<dbReference type="Pfam" id="PF14295">
    <property type="entry name" value="PAN_4"/>
    <property type="match status" value="2"/>
</dbReference>
<proteinExistence type="predicted"/>
<dbReference type="GO" id="GO:0030600">
    <property type="term" value="F:feruloyl esterase activity"/>
    <property type="evidence" value="ECO:0007669"/>
    <property type="project" value="UniProtKB-EC"/>
</dbReference>
<keyword evidence="8" id="KW-0624">Polysaccharide degradation</keyword>
<evidence type="ECO:0000256" key="10">
    <source>
        <dbReference type="SAM" id="SignalP"/>
    </source>
</evidence>
<evidence type="ECO:0000256" key="6">
    <source>
        <dbReference type="ARBA" id="ARBA00022801"/>
    </source>
</evidence>
<feature type="domain" description="Apple" evidence="11">
    <location>
        <begin position="62"/>
        <end position="101"/>
    </location>
</feature>
<evidence type="ECO:0000313" key="13">
    <source>
        <dbReference type="Proteomes" id="UP000716446"/>
    </source>
</evidence>
<feature type="domain" description="Apple" evidence="11">
    <location>
        <begin position="191"/>
        <end position="215"/>
    </location>
</feature>
<comment type="catalytic activity">
    <reaction evidence="9">
        <text>feruloyl-polysaccharide + H2O = ferulate + polysaccharide.</text>
        <dbReference type="EC" id="3.1.1.73"/>
    </reaction>
</comment>
<dbReference type="GO" id="GO:0045493">
    <property type="term" value="P:xylan catabolic process"/>
    <property type="evidence" value="ECO:0007669"/>
    <property type="project" value="UniProtKB-KW"/>
</dbReference>
<dbReference type="InterPro" id="IPR043595">
    <property type="entry name" value="FaeB/C/D"/>
</dbReference>
<dbReference type="Gene3D" id="3.50.4.10">
    <property type="entry name" value="Hepatocyte Growth Factor"/>
    <property type="match status" value="1"/>
</dbReference>
<evidence type="ECO:0000256" key="5">
    <source>
        <dbReference type="ARBA" id="ARBA00022729"/>
    </source>
</evidence>
<dbReference type="InterPro" id="IPR029058">
    <property type="entry name" value="AB_hydrolase_fold"/>
</dbReference>
<evidence type="ECO:0000256" key="7">
    <source>
        <dbReference type="ARBA" id="ARBA00023277"/>
    </source>
</evidence>
<keyword evidence="6" id="KW-0378">Hydrolase</keyword>
<reference evidence="12" key="1">
    <citation type="submission" date="2020-06" db="EMBL/GenBank/DDBJ databases">
        <authorList>
            <person name="Onetto C."/>
        </authorList>
    </citation>
    <scope>NUCLEOTIDE SEQUENCE</scope>
</reference>
<dbReference type="PANTHER" id="PTHR38050:SF2">
    <property type="entry name" value="FERULOYL ESTERASE C-RELATED"/>
    <property type="match status" value="1"/>
</dbReference>
<dbReference type="Proteomes" id="UP000716446">
    <property type="component" value="Unassembled WGS sequence"/>
</dbReference>
<keyword evidence="13" id="KW-1185">Reference proteome</keyword>
<evidence type="ECO:0000256" key="9">
    <source>
        <dbReference type="ARBA" id="ARBA00034075"/>
    </source>
</evidence>
<keyword evidence="4" id="KW-0858">Xylan degradation</keyword>